<dbReference type="PROSITE" id="PS00284">
    <property type="entry name" value="SERPIN"/>
    <property type="match status" value="1"/>
</dbReference>
<comment type="similarity">
    <text evidence="2 7">Belongs to the serpin family.</text>
</comment>
<evidence type="ECO:0000256" key="7">
    <source>
        <dbReference type="RuleBase" id="RU000411"/>
    </source>
</evidence>
<keyword evidence="3" id="KW-0964">Secreted</keyword>
<evidence type="ECO:0000259" key="8">
    <source>
        <dbReference type="SMART" id="SM00093"/>
    </source>
</evidence>
<dbReference type="InterPro" id="IPR042185">
    <property type="entry name" value="Serpin_sf_2"/>
</dbReference>
<evidence type="ECO:0000256" key="4">
    <source>
        <dbReference type="ARBA" id="ARBA00022690"/>
    </source>
</evidence>
<dbReference type="InterPro" id="IPR036186">
    <property type="entry name" value="Serpin_sf"/>
</dbReference>
<comment type="subcellular location">
    <subcellularLocation>
        <location evidence="1">Secreted</location>
    </subcellularLocation>
</comment>
<dbReference type="SMART" id="SM00093">
    <property type="entry name" value="SERPIN"/>
    <property type="match status" value="1"/>
</dbReference>
<dbReference type="PANTHER" id="PTHR11461:SF211">
    <property type="entry name" value="GH10112P-RELATED"/>
    <property type="match status" value="1"/>
</dbReference>
<dbReference type="GO" id="GO:0005615">
    <property type="term" value="C:extracellular space"/>
    <property type="evidence" value="ECO:0007669"/>
    <property type="project" value="InterPro"/>
</dbReference>
<feature type="domain" description="Serpin" evidence="8">
    <location>
        <begin position="1"/>
        <end position="174"/>
    </location>
</feature>
<evidence type="ECO:0000256" key="6">
    <source>
        <dbReference type="ARBA" id="ARBA00023180"/>
    </source>
</evidence>
<dbReference type="Gene3D" id="2.30.39.10">
    <property type="entry name" value="Alpha-1-antitrypsin, domain 1"/>
    <property type="match status" value="1"/>
</dbReference>
<reference evidence="9" key="1">
    <citation type="journal article" date="2020" name="Cell">
        <title>Large-Scale Comparative Analyses of Tick Genomes Elucidate Their Genetic Diversity and Vector Capacities.</title>
        <authorList>
            <consortium name="Tick Genome and Microbiome Consortium (TIGMIC)"/>
            <person name="Jia N."/>
            <person name="Wang J."/>
            <person name="Shi W."/>
            <person name="Du L."/>
            <person name="Sun Y."/>
            <person name="Zhan W."/>
            <person name="Jiang J.F."/>
            <person name="Wang Q."/>
            <person name="Zhang B."/>
            <person name="Ji P."/>
            <person name="Bell-Sakyi L."/>
            <person name="Cui X.M."/>
            <person name="Yuan T.T."/>
            <person name="Jiang B.G."/>
            <person name="Yang W.F."/>
            <person name="Lam T.T."/>
            <person name="Chang Q.C."/>
            <person name="Ding S.J."/>
            <person name="Wang X.J."/>
            <person name="Zhu J.G."/>
            <person name="Ruan X.D."/>
            <person name="Zhao L."/>
            <person name="Wei J.T."/>
            <person name="Ye R.Z."/>
            <person name="Que T.C."/>
            <person name="Du C.H."/>
            <person name="Zhou Y.H."/>
            <person name="Cheng J.X."/>
            <person name="Dai P.F."/>
            <person name="Guo W.B."/>
            <person name="Han X.H."/>
            <person name="Huang E.J."/>
            <person name="Li L.F."/>
            <person name="Wei W."/>
            <person name="Gao Y.C."/>
            <person name="Liu J.Z."/>
            <person name="Shao H.Z."/>
            <person name="Wang X."/>
            <person name="Wang C.C."/>
            <person name="Yang T.C."/>
            <person name="Huo Q.B."/>
            <person name="Li W."/>
            <person name="Chen H.Y."/>
            <person name="Chen S.E."/>
            <person name="Zhou L.G."/>
            <person name="Ni X.B."/>
            <person name="Tian J.H."/>
            <person name="Sheng Y."/>
            <person name="Liu T."/>
            <person name="Pan Y.S."/>
            <person name="Xia L.Y."/>
            <person name="Li J."/>
            <person name="Zhao F."/>
            <person name="Cao W.C."/>
        </authorList>
    </citation>
    <scope>NUCLEOTIDE SEQUENCE</scope>
    <source>
        <strain evidence="9">Rsan-2018</strain>
    </source>
</reference>
<dbReference type="PANTHER" id="PTHR11461">
    <property type="entry name" value="SERINE PROTEASE INHIBITOR, SERPIN"/>
    <property type="match status" value="1"/>
</dbReference>
<evidence type="ECO:0000256" key="3">
    <source>
        <dbReference type="ARBA" id="ARBA00022525"/>
    </source>
</evidence>
<reference evidence="9" key="2">
    <citation type="submission" date="2021-09" db="EMBL/GenBank/DDBJ databases">
        <authorList>
            <person name="Jia N."/>
            <person name="Wang J."/>
            <person name="Shi W."/>
            <person name="Du L."/>
            <person name="Sun Y."/>
            <person name="Zhan W."/>
            <person name="Jiang J."/>
            <person name="Wang Q."/>
            <person name="Zhang B."/>
            <person name="Ji P."/>
            <person name="Sakyi L.B."/>
            <person name="Cui X."/>
            <person name="Yuan T."/>
            <person name="Jiang B."/>
            <person name="Yang W."/>
            <person name="Lam T.T.-Y."/>
            <person name="Chang Q."/>
            <person name="Ding S."/>
            <person name="Wang X."/>
            <person name="Zhu J."/>
            <person name="Ruan X."/>
            <person name="Zhao L."/>
            <person name="Wei J."/>
            <person name="Que T."/>
            <person name="Du C."/>
            <person name="Cheng J."/>
            <person name="Dai P."/>
            <person name="Han X."/>
            <person name="Huang E."/>
            <person name="Gao Y."/>
            <person name="Liu J."/>
            <person name="Shao H."/>
            <person name="Ye R."/>
            <person name="Li L."/>
            <person name="Wei W."/>
            <person name="Wang X."/>
            <person name="Wang C."/>
            <person name="Huo Q."/>
            <person name="Li W."/>
            <person name="Guo W."/>
            <person name="Chen H."/>
            <person name="Chen S."/>
            <person name="Zhou L."/>
            <person name="Zhou L."/>
            <person name="Ni X."/>
            <person name="Tian J."/>
            <person name="Zhou Y."/>
            <person name="Sheng Y."/>
            <person name="Liu T."/>
            <person name="Pan Y."/>
            <person name="Xia L."/>
            <person name="Li J."/>
            <person name="Zhao F."/>
            <person name="Cao W."/>
        </authorList>
    </citation>
    <scope>NUCLEOTIDE SEQUENCE</scope>
    <source>
        <strain evidence="9">Rsan-2018</strain>
        <tissue evidence="9">Larvae</tissue>
    </source>
</reference>
<dbReference type="Pfam" id="PF00079">
    <property type="entry name" value="Serpin"/>
    <property type="match status" value="1"/>
</dbReference>
<gene>
    <name evidence="9" type="ORF">HPB52_023956</name>
</gene>
<dbReference type="InterPro" id="IPR023795">
    <property type="entry name" value="Serpin_CS"/>
</dbReference>
<comment type="caution">
    <text evidence="9">The sequence shown here is derived from an EMBL/GenBank/DDBJ whole genome shotgun (WGS) entry which is preliminary data.</text>
</comment>
<dbReference type="EMBL" id="JABSTV010001248">
    <property type="protein sequence ID" value="KAH7970067.1"/>
    <property type="molecule type" value="Genomic_DNA"/>
</dbReference>
<evidence type="ECO:0000313" key="9">
    <source>
        <dbReference type="EMBL" id="KAH7970067.1"/>
    </source>
</evidence>
<dbReference type="Gene3D" id="3.30.497.10">
    <property type="entry name" value="Antithrombin, subunit I, domain 2"/>
    <property type="match status" value="1"/>
</dbReference>
<evidence type="ECO:0000256" key="1">
    <source>
        <dbReference type="ARBA" id="ARBA00004613"/>
    </source>
</evidence>
<evidence type="ECO:0000313" key="10">
    <source>
        <dbReference type="Proteomes" id="UP000821837"/>
    </source>
</evidence>
<dbReference type="InterPro" id="IPR023796">
    <property type="entry name" value="Serpin_dom"/>
</dbReference>
<dbReference type="Proteomes" id="UP000821837">
    <property type="component" value="Unassembled WGS sequence"/>
</dbReference>
<sequence>MRVTVRAGYARLPGVGASLLELPYTGLDYSMVILLPENTERLESFRRGLSRQMFEDAVSQLRETTISVLLPRFKMEEEYELKELLPMLGIKRVFDAGQADLSGINGGRDLHVDRMVHKAVVEFNEEGSEAAAVTGAAPRIVSGPILFNVNHSFLFFIRNTRTGDIIFVGVVNDVE</sequence>
<evidence type="ECO:0000256" key="2">
    <source>
        <dbReference type="ARBA" id="ARBA00009500"/>
    </source>
</evidence>
<name>A0A9D4T4Q1_RHISA</name>
<dbReference type="InterPro" id="IPR042178">
    <property type="entry name" value="Serpin_sf_1"/>
</dbReference>
<protein>
    <recommendedName>
        <fullName evidence="8">Serpin domain-containing protein</fullName>
    </recommendedName>
</protein>
<proteinExistence type="inferred from homology"/>
<keyword evidence="10" id="KW-1185">Reference proteome</keyword>
<dbReference type="GO" id="GO:0004867">
    <property type="term" value="F:serine-type endopeptidase inhibitor activity"/>
    <property type="evidence" value="ECO:0007669"/>
    <property type="project" value="UniProtKB-KW"/>
</dbReference>
<accession>A0A9D4T4Q1</accession>
<dbReference type="VEuPathDB" id="VectorBase:RSAN_055719"/>
<keyword evidence="6" id="KW-0325">Glycoprotein</keyword>
<dbReference type="InterPro" id="IPR000215">
    <property type="entry name" value="Serpin_fam"/>
</dbReference>
<dbReference type="AlphaFoldDB" id="A0A9D4T4Q1"/>
<dbReference type="SUPFAM" id="SSF56574">
    <property type="entry name" value="Serpins"/>
    <property type="match status" value="1"/>
</dbReference>
<evidence type="ECO:0000256" key="5">
    <source>
        <dbReference type="ARBA" id="ARBA00022900"/>
    </source>
</evidence>
<organism evidence="9 10">
    <name type="scientific">Rhipicephalus sanguineus</name>
    <name type="common">Brown dog tick</name>
    <name type="synonym">Ixodes sanguineus</name>
    <dbReference type="NCBI Taxonomy" id="34632"/>
    <lineage>
        <taxon>Eukaryota</taxon>
        <taxon>Metazoa</taxon>
        <taxon>Ecdysozoa</taxon>
        <taxon>Arthropoda</taxon>
        <taxon>Chelicerata</taxon>
        <taxon>Arachnida</taxon>
        <taxon>Acari</taxon>
        <taxon>Parasitiformes</taxon>
        <taxon>Ixodida</taxon>
        <taxon>Ixodoidea</taxon>
        <taxon>Ixodidae</taxon>
        <taxon>Rhipicephalinae</taxon>
        <taxon>Rhipicephalus</taxon>
        <taxon>Rhipicephalus</taxon>
    </lineage>
</organism>
<keyword evidence="4" id="KW-0646">Protease inhibitor</keyword>
<keyword evidence="5" id="KW-0722">Serine protease inhibitor</keyword>